<protein>
    <recommendedName>
        <fullName evidence="2">Reverse transcriptase domain-containing protein</fullName>
    </recommendedName>
</protein>
<dbReference type="PROSITE" id="PS50878">
    <property type="entry name" value="RT_POL"/>
    <property type="match status" value="1"/>
</dbReference>
<evidence type="ECO:0000313" key="4">
    <source>
        <dbReference type="Proteomes" id="UP000265200"/>
    </source>
</evidence>
<evidence type="ECO:0000259" key="2">
    <source>
        <dbReference type="PROSITE" id="PS50878"/>
    </source>
</evidence>
<feature type="region of interest" description="Disordered" evidence="1">
    <location>
        <begin position="152"/>
        <end position="174"/>
    </location>
</feature>
<dbReference type="SUPFAM" id="SSF56672">
    <property type="entry name" value="DNA/RNA polymerases"/>
    <property type="match status" value="1"/>
</dbReference>
<dbReference type="PANTHER" id="PTHR19446">
    <property type="entry name" value="REVERSE TRANSCRIPTASES"/>
    <property type="match status" value="1"/>
</dbReference>
<organism evidence="3 4">
    <name type="scientific">Oryzias latipes</name>
    <name type="common">Japanese rice fish</name>
    <name type="synonym">Japanese killifish</name>
    <dbReference type="NCBI Taxonomy" id="8090"/>
    <lineage>
        <taxon>Eukaryota</taxon>
        <taxon>Metazoa</taxon>
        <taxon>Chordata</taxon>
        <taxon>Craniata</taxon>
        <taxon>Vertebrata</taxon>
        <taxon>Euteleostomi</taxon>
        <taxon>Actinopterygii</taxon>
        <taxon>Neopterygii</taxon>
        <taxon>Teleostei</taxon>
        <taxon>Neoteleostei</taxon>
        <taxon>Acanthomorphata</taxon>
        <taxon>Ovalentaria</taxon>
        <taxon>Atherinomorphae</taxon>
        <taxon>Beloniformes</taxon>
        <taxon>Adrianichthyidae</taxon>
        <taxon>Oryziinae</taxon>
        <taxon>Oryzias</taxon>
    </lineage>
</organism>
<dbReference type="InterPro" id="IPR000477">
    <property type="entry name" value="RT_dom"/>
</dbReference>
<evidence type="ECO:0000313" key="3">
    <source>
        <dbReference type="Ensembl" id="ENSORLP00015032304.1"/>
    </source>
</evidence>
<reference evidence="3" key="4">
    <citation type="submission" date="2025-09" db="UniProtKB">
        <authorList>
            <consortium name="Ensembl"/>
        </authorList>
    </citation>
    <scope>IDENTIFICATION</scope>
    <source>
        <strain evidence="3">HSOK</strain>
    </source>
</reference>
<dbReference type="Proteomes" id="UP000265200">
    <property type="component" value="Chromosome 2"/>
</dbReference>
<reference evidence="3" key="3">
    <citation type="submission" date="2025-08" db="UniProtKB">
        <authorList>
            <consortium name="Ensembl"/>
        </authorList>
    </citation>
    <scope>IDENTIFICATION</scope>
    <source>
        <strain evidence="3">HSOK</strain>
    </source>
</reference>
<dbReference type="AlphaFoldDB" id="A0A3P9JJ65"/>
<dbReference type="InterPro" id="IPR043502">
    <property type="entry name" value="DNA/RNA_pol_sf"/>
</dbReference>
<dbReference type="CDD" id="cd01650">
    <property type="entry name" value="RT_nLTR_like"/>
    <property type="match status" value="1"/>
</dbReference>
<reference evidence="3 4" key="2">
    <citation type="submission" date="2017-04" db="EMBL/GenBank/DDBJ databases">
        <title>CpG methylation of centromeres and impact of large insertions on vertebrate speciation.</title>
        <authorList>
            <person name="Ichikawa K."/>
            <person name="Yoshimura J."/>
            <person name="Morishita S."/>
        </authorList>
    </citation>
    <scope>NUCLEOTIDE SEQUENCE</scope>
    <source>
        <strain evidence="3 4">HSOK</strain>
    </source>
</reference>
<reference key="1">
    <citation type="journal article" date="2007" name="Nature">
        <title>The medaka draft genome and insights into vertebrate genome evolution.</title>
        <authorList>
            <person name="Kasahara M."/>
            <person name="Naruse K."/>
            <person name="Sasaki S."/>
            <person name="Nakatani Y."/>
            <person name="Qu W."/>
            <person name="Ahsan B."/>
            <person name="Yamada T."/>
            <person name="Nagayasu Y."/>
            <person name="Doi K."/>
            <person name="Kasai Y."/>
            <person name="Jindo T."/>
            <person name="Kobayashi D."/>
            <person name="Shimada A."/>
            <person name="Toyoda A."/>
            <person name="Kuroki Y."/>
            <person name="Fujiyama A."/>
            <person name="Sasaki T."/>
            <person name="Shimizu A."/>
            <person name="Asakawa S."/>
            <person name="Shimizu N."/>
            <person name="Hashimoto S."/>
            <person name="Yang J."/>
            <person name="Lee Y."/>
            <person name="Matsushima K."/>
            <person name="Sugano S."/>
            <person name="Sakaizumi M."/>
            <person name="Narita T."/>
            <person name="Ohishi K."/>
            <person name="Haga S."/>
            <person name="Ohta F."/>
            <person name="Nomoto H."/>
            <person name="Nogata K."/>
            <person name="Morishita T."/>
            <person name="Endo T."/>
            <person name="Shin-I T."/>
            <person name="Takeda H."/>
            <person name="Morishita S."/>
            <person name="Kohara Y."/>
        </authorList>
    </citation>
    <scope>NUCLEOTIDE SEQUENCE [LARGE SCALE GENOMIC DNA]</scope>
    <source>
        <strain>Hd-rR</strain>
    </source>
</reference>
<name>A0A3P9JJ65_ORYLA</name>
<feature type="domain" description="Reverse transcriptase" evidence="2">
    <location>
        <begin position="220"/>
        <end position="428"/>
    </location>
</feature>
<dbReference type="Pfam" id="PF00078">
    <property type="entry name" value="RVT_1"/>
    <property type="match status" value="1"/>
</dbReference>
<evidence type="ECO:0000256" key="1">
    <source>
        <dbReference type="SAM" id="MobiDB-lite"/>
    </source>
</evidence>
<sequence>MINSTYEHIKTAYQQSAKECLGFRTKKGSKEWIKQKTWKAIEDRRNLKNQLLNTHSERLQTKYKQQYREANKTVKRMVRADRRAYIEELAEEAERATTRGEQGQLYRISRQVCGKHHSTVSLPIKDKQGKLLTTEAEQDTRWAEHFQEVLNRDPPTEGADIPEGKTDLDINTDPPTKEEIVSVIKSLKSNKAPGHDNLNAELFKTDTETASKILQPFFKTVWISASIPEEWTKGVIIKIPKKGTLSECNNWRGITLLSIPSKIMAKIIINRLSEAVNAILRKEQAGFRKGRRCTEQIFALRNIIEQSAEWQQQLFVNFIDFEKAFDSVHRDSLWRILRAYGVPTHMIKLIRSFYNNYRCCVGGSDIWFEVKTGVRQGCVMSALLFNVVIDWVMRRTTEAGPTGIRWTLFSTLEDLDFADDLALISHIH</sequence>
<accession>A0A3P9JJ65</accession>
<proteinExistence type="predicted"/>
<dbReference type="Ensembl" id="ENSORLT00015034155.1">
    <property type="protein sequence ID" value="ENSORLP00015032304.1"/>
    <property type="gene ID" value="ENSORLG00015017049.1"/>
</dbReference>